<evidence type="ECO:0000313" key="2">
    <source>
        <dbReference type="EMBL" id="ALC47113.1"/>
    </source>
</evidence>
<feature type="region of interest" description="Disordered" evidence="1">
    <location>
        <begin position="219"/>
        <end position="250"/>
    </location>
</feature>
<sequence>MATISKNFEILQLTEVVREHYMRYLERQLQENVCAWAASSRNHHKPTAWACITLSVKTLESRALKACQAALLYQRAMIKMIAAVRRNTQECRLADSLFKNMQQEQSLGQDEETLQKLDNSRSTKQFVDKATQTLQDITNNDSYASYTLGEKMDLFQRKFLTHESQKEEPPIEVNGEARTPILSTEDTVAQELAKLFDDEPTDLNAIFGIEVQATATGATQLPYSEPRPADVKAAQASPTTPQPASHRKTHIDLRSSRWPCELYAQRRLLSACLVRLLDADWRCEHSLRYKFNLLFGEDSDDEFSTQISSPSIDLVDEVLLASCILRIRPWIVRHLMPPLQEGLIGNRFLFKKLAKTLAHNIVLINPYASEQHVKLAIEHMFCMLPRGVQSALDLDMMPGLVVDRFEC</sequence>
<keyword evidence="3" id="KW-1185">Reference proteome</keyword>
<dbReference type="OMA" id="RNHHKPT"/>
<evidence type="ECO:0000313" key="3">
    <source>
        <dbReference type="Proteomes" id="UP000494163"/>
    </source>
</evidence>
<dbReference type="AlphaFoldDB" id="A0A0M3QY60"/>
<evidence type="ECO:0000256" key="1">
    <source>
        <dbReference type="SAM" id="MobiDB-lite"/>
    </source>
</evidence>
<name>A0A0M3QY60_DROBS</name>
<reference evidence="2 3" key="1">
    <citation type="submission" date="2015-08" db="EMBL/GenBank/DDBJ databases">
        <title>Ancestral chromatin configuration constrains chromatin evolution on differentiating sex chromosomes in Drosophila.</title>
        <authorList>
            <person name="Zhou Q."/>
            <person name="Bachtrog D."/>
        </authorList>
    </citation>
    <scope>NUCLEOTIDE SEQUENCE [LARGE SCALE GENOMIC DNA]</scope>
    <source>
        <tissue evidence="2">Whole larvae</tissue>
    </source>
</reference>
<dbReference type="Proteomes" id="UP000494163">
    <property type="component" value="Chromosome 3R"/>
</dbReference>
<accession>A0A0M3QY60</accession>
<protein>
    <submittedName>
        <fullName evidence="2">CG11983</fullName>
    </submittedName>
</protein>
<dbReference type="OrthoDB" id="6594281at2759"/>
<dbReference type="EMBL" id="CP012526">
    <property type="protein sequence ID" value="ALC47113.1"/>
    <property type="molecule type" value="Genomic_DNA"/>
</dbReference>
<feature type="compositionally biased region" description="Low complexity" evidence="1">
    <location>
        <begin position="233"/>
        <end position="244"/>
    </location>
</feature>
<proteinExistence type="predicted"/>
<organism evidence="2 3">
    <name type="scientific">Drosophila busckii</name>
    <name type="common">Fruit fly</name>
    <dbReference type="NCBI Taxonomy" id="30019"/>
    <lineage>
        <taxon>Eukaryota</taxon>
        <taxon>Metazoa</taxon>
        <taxon>Ecdysozoa</taxon>
        <taxon>Arthropoda</taxon>
        <taxon>Hexapoda</taxon>
        <taxon>Insecta</taxon>
        <taxon>Pterygota</taxon>
        <taxon>Neoptera</taxon>
        <taxon>Endopterygota</taxon>
        <taxon>Diptera</taxon>
        <taxon>Brachycera</taxon>
        <taxon>Muscomorpha</taxon>
        <taxon>Ephydroidea</taxon>
        <taxon>Drosophilidae</taxon>
        <taxon>Drosophila</taxon>
    </lineage>
</organism>
<gene>
    <name evidence="2" type="ORF">Dbus_chr3Rg1863</name>
</gene>